<feature type="domain" description="Beta-lactamase-related" evidence="1">
    <location>
        <begin position="26"/>
        <end position="336"/>
    </location>
</feature>
<dbReference type="PANTHER" id="PTHR46825:SF9">
    <property type="entry name" value="BETA-LACTAMASE-RELATED DOMAIN-CONTAINING PROTEIN"/>
    <property type="match status" value="1"/>
</dbReference>
<dbReference type="InterPro" id="IPR001466">
    <property type="entry name" value="Beta-lactam-related"/>
</dbReference>
<evidence type="ECO:0000313" key="3">
    <source>
        <dbReference type="Proteomes" id="UP000239181"/>
    </source>
</evidence>
<keyword evidence="2" id="KW-0378">Hydrolase</keyword>
<sequence>MKGFYDMNLTLNEKLDVLLNDVCDDEPGVVLMARFDDGNEYYLGRGKADVEKGIDVSKKTVFNIASLSKQFTAFCIHLLESEGRISLNDNIKKFIPELPDYASLIKIDNLIHHTSGLKDYIDIAEERGISLSGSLSPAESLKDVCDCSKPDFIAGHKFVYSNTNYFLLSIIIERVTGRKISKFARDMIFTPLNMNDTFYNESYPIERETAKGYSPSELTGCYEHNESLWTQTGDGAIYSTPEDLMKWGGNFSSVKSGNSKIIDIISAPFDELIADVNSKVASYQAYGSGLFVQHDFKEKSLLHSGSWIGYASFFVRHVNSKLTVVVLSNRDDFNAGKAAYHASELLLNINLNDYDSQSDFGY</sequence>
<reference evidence="2 3" key="1">
    <citation type="submission" date="2017-10" db="EMBL/GenBank/DDBJ databases">
        <title>Draft genome of two endophytic bacteria isolated from 'guarana' Paullinia cupana (Mart.) Ducke.</title>
        <authorList>
            <person name="Siqueira K.A."/>
            <person name="Liotti R.G."/>
            <person name="Mendes T.A."/>
            <person name="Soares M.A."/>
        </authorList>
    </citation>
    <scope>NUCLEOTIDE SEQUENCE [LARGE SCALE GENOMIC DNA]</scope>
    <source>
        <strain evidence="2 3">342</strain>
    </source>
</reference>
<name>A0A2S9I745_9GAMM</name>
<dbReference type="OrthoDB" id="9799367at2"/>
<dbReference type="SUPFAM" id="SSF56601">
    <property type="entry name" value="beta-lactamase/transpeptidase-like"/>
    <property type="match status" value="1"/>
</dbReference>
<keyword evidence="3" id="KW-1185">Reference proteome</keyword>
<evidence type="ECO:0000259" key="1">
    <source>
        <dbReference type="Pfam" id="PF00144"/>
    </source>
</evidence>
<dbReference type="PANTHER" id="PTHR46825">
    <property type="entry name" value="D-ALANYL-D-ALANINE-CARBOXYPEPTIDASE/ENDOPEPTIDASE AMPH"/>
    <property type="match status" value="1"/>
</dbReference>
<dbReference type="Proteomes" id="UP000239181">
    <property type="component" value="Unassembled WGS sequence"/>
</dbReference>
<organism evidence="2 3">
    <name type="scientific">Pantoea coffeiphila</name>
    <dbReference type="NCBI Taxonomy" id="1465635"/>
    <lineage>
        <taxon>Bacteria</taxon>
        <taxon>Pseudomonadati</taxon>
        <taxon>Pseudomonadota</taxon>
        <taxon>Gammaproteobacteria</taxon>
        <taxon>Enterobacterales</taxon>
        <taxon>Erwiniaceae</taxon>
        <taxon>Pantoea</taxon>
    </lineage>
</organism>
<dbReference type="InterPro" id="IPR050491">
    <property type="entry name" value="AmpC-like"/>
</dbReference>
<proteinExistence type="predicted"/>
<accession>A0A2S9I745</accession>
<dbReference type="AlphaFoldDB" id="A0A2S9I745"/>
<comment type="caution">
    <text evidence="2">The sequence shown here is derived from an EMBL/GenBank/DDBJ whole genome shotgun (WGS) entry which is preliminary data.</text>
</comment>
<dbReference type="Pfam" id="PF00144">
    <property type="entry name" value="Beta-lactamase"/>
    <property type="match status" value="1"/>
</dbReference>
<dbReference type="GO" id="GO:0016787">
    <property type="term" value="F:hydrolase activity"/>
    <property type="evidence" value="ECO:0007669"/>
    <property type="project" value="UniProtKB-KW"/>
</dbReference>
<dbReference type="InterPro" id="IPR012338">
    <property type="entry name" value="Beta-lactam/transpept-like"/>
</dbReference>
<gene>
    <name evidence="2" type="ORF">CQW29_20450</name>
</gene>
<dbReference type="EMBL" id="PDET01000017">
    <property type="protein sequence ID" value="PRD13619.1"/>
    <property type="molecule type" value="Genomic_DNA"/>
</dbReference>
<evidence type="ECO:0000313" key="2">
    <source>
        <dbReference type="EMBL" id="PRD13619.1"/>
    </source>
</evidence>
<dbReference type="Gene3D" id="3.40.710.10">
    <property type="entry name" value="DD-peptidase/beta-lactamase superfamily"/>
    <property type="match status" value="1"/>
</dbReference>
<protein>
    <submittedName>
        <fullName evidence="2">Serine hydrolase</fullName>
    </submittedName>
</protein>